<dbReference type="EMBL" id="CP114058">
    <property type="protein sequence ID" value="WAS99766.1"/>
    <property type="molecule type" value="Genomic_DNA"/>
</dbReference>
<feature type="domain" description="CBS" evidence="7">
    <location>
        <begin position="254"/>
        <end position="315"/>
    </location>
</feature>
<evidence type="ECO:0000259" key="6">
    <source>
        <dbReference type="PROSITE" id="PS50893"/>
    </source>
</evidence>
<keyword evidence="3" id="KW-0547">Nucleotide-binding</keyword>
<keyword evidence="9" id="KW-1185">Reference proteome</keyword>
<reference evidence="8" key="1">
    <citation type="submission" date="2022-12" db="EMBL/GenBank/DDBJ databases">
        <title>Complete genome sequence of an Australian strain of Rouxiella badensis DAR84756 and resolution of the R. badensis DSM100043 and R. chamberiensis DSM28324 genomes.</title>
        <authorList>
            <person name="Paul S."/>
            <person name="Anderson P.J."/>
            <person name="Maynard G."/>
            <person name="Dyall-Smith M."/>
            <person name="Kudinha T."/>
        </authorList>
    </citation>
    <scope>NUCLEOTIDE SEQUENCE</scope>
    <source>
        <strain evidence="8">DSM 28324</strain>
    </source>
</reference>
<dbReference type="GO" id="GO:0005524">
    <property type="term" value="F:ATP binding"/>
    <property type="evidence" value="ECO:0007669"/>
    <property type="project" value="UniProtKB-KW"/>
</dbReference>
<keyword evidence="4 8" id="KW-0067">ATP-binding</keyword>
<dbReference type="SUPFAM" id="SSF54631">
    <property type="entry name" value="CBS-domain pair"/>
    <property type="match status" value="1"/>
</dbReference>
<dbReference type="InterPro" id="IPR003593">
    <property type="entry name" value="AAA+_ATPase"/>
</dbReference>
<dbReference type="PANTHER" id="PTHR43117:SF5">
    <property type="entry name" value="GLYCINE BETAINE UPTAKE SYSTEM ATP-BINDING PROTEIN YEHX"/>
    <property type="match status" value="1"/>
</dbReference>
<dbReference type="PANTHER" id="PTHR43117">
    <property type="entry name" value="OSMOPROTECTANT IMPORT ATP-BINDING PROTEIN OSMV"/>
    <property type="match status" value="1"/>
</dbReference>
<dbReference type="PROSITE" id="PS51371">
    <property type="entry name" value="CBS"/>
    <property type="match status" value="1"/>
</dbReference>
<feature type="domain" description="ABC transporter" evidence="6">
    <location>
        <begin position="2"/>
        <end position="236"/>
    </location>
</feature>
<dbReference type="RefSeq" id="WP_269127502.1">
    <property type="nucleotide sequence ID" value="NZ_CP114058.1"/>
</dbReference>
<name>A0ABY7HK61_9GAMM</name>
<dbReference type="SMART" id="SM00382">
    <property type="entry name" value="AAA"/>
    <property type="match status" value="1"/>
</dbReference>
<dbReference type="Gene3D" id="3.40.50.300">
    <property type="entry name" value="P-loop containing nucleotide triphosphate hydrolases"/>
    <property type="match status" value="1"/>
</dbReference>
<sequence>MITFSGVSKHFAGKAVVQDIDLHIARGEFTVLIGTSGSGKSTTLKMINRLIEHDRGQITFADEPIEKFRAQDLRRRMGYAIQSIGLFPHWTVEENIATVPQLLKWPKARIRDRVTELMTLLHLDPQQFRQRYPHQLSGGQQQRVGVARALASDPEVLLMDEPFGALDPVTRATLQHEIARIHQMSGRTIVLVTHDIDEALALADRIVLLGEGKIVQQGTPLDMLTRPATPFVRDFFGRSDMGIKLLSLAQVGDRTRRGEQAAGEPIAASMTLREALSVFVARHTERLPVVDESGQSLGVLHFSDLIAETRRVHEGRCVAGEARGV</sequence>
<comment type="similarity">
    <text evidence="1">Belongs to the ABC transporter superfamily.</text>
</comment>
<dbReference type="InterPro" id="IPR027417">
    <property type="entry name" value="P-loop_NTPase"/>
</dbReference>
<dbReference type="InterPro" id="IPR000644">
    <property type="entry name" value="CBS_dom"/>
</dbReference>
<evidence type="ECO:0000313" key="8">
    <source>
        <dbReference type="EMBL" id="WAS99766.1"/>
    </source>
</evidence>
<evidence type="ECO:0000256" key="4">
    <source>
        <dbReference type="ARBA" id="ARBA00022840"/>
    </source>
</evidence>
<dbReference type="InterPro" id="IPR046342">
    <property type="entry name" value="CBS_dom_sf"/>
</dbReference>
<dbReference type="Gene3D" id="3.90.1280.20">
    <property type="match status" value="1"/>
</dbReference>
<organism evidence="8 9">
    <name type="scientific">Rouxiella chamberiensis</name>
    <dbReference type="NCBI Taxonomy" id="1513468"/>
    <lineage>
        <taxon>Bacteria</taxon>
        <taxon>Pseudomonadati</taxon>
        <taxon>Pseudomonadota</taxon>
        <taxon>Gammaproteobacteria</taxon>
        <taxon>Enterobacterales</taxon>
        <taxon>Yersiniaceae</taxon>
        <taxon>Rouxiella</taxon>
    </lineage>
</organism>
<accession>A0ABY7HK61</accession>
<keyword evidence="5" id="KW-0129">CBS domain</keyword>
<evidence type="ECO:0000256" key="1">
    <source>
        <dbReference type="ARBA" id="ARBA00005417"/>
    </source>
</evidence>
<dbReference type="Proteomes" id="UP001164712">
    <property type="component" value="Chromosome"/>
</dbReference>
<dbReference type="InterPro" id="IPR003439">
    <property type="entry name" value="ABC_transporter-like_ATP-bd"/>
</dbReference>
<dbReference type="InterPro" id="IPR017871">
    <property type="entry name" value="ABC_transporter-like_CS"/>
</dbReference>
<evidence type="ECO:0000313" key="9">
    <source>
        <dbReference type="Proteomes" id="UP001164712"/>
    </source>
</evidence>
<evidence type="ECO:0000259" key="7">
    <source>
        <dbReference type="PROSITE" id="PS51371"/>
    </source>
</evidence>
<dbReference type="PROSITE" id="PS50893">
    <property type="entry name" value="ABC_TRANSPORTER_2"/>
    <property type="match status" value="1"/>
</dbReference>
<dbReference type="SUPFAM" id="SSF52540">
    <property type="entry name" value="P-loop containing nucleoside triphosphate hydrolases"/>
    <property type="match status" value="1"/>
</dbReference>
<gene>
    <name evidence="8" type="ORF">O1V66_11665</name>
</gene>
<evidence type="ECO:0000256" key="3">
    <source>
        <dbReference type="ARBA" id="ARBA00022741"/>
    </source>
</evidence>
<keyword evidence="2" id="KW-0813">Transport</keyword>
<dbReference type="Pfam" id="PF00571">
    <property type="entry name" value="CBS"/>
    <property type="match status" value="1"/>
</dbReference>
<protein>
    <submittedName>
        <fullName evidence="8">ABC transporter ATP-binding protein</fullName>
    </submittedName>
</protein>
<proteinExistence type="inferred from homology"/>
<dbReference type="PROSITE" id="PS00211">
    <property type="entry name" value="ABC_TRANSPORTER_1"/>
    <property type="match status" value="1"/>
</dbReference>
<evidence type="ECO:0000256" key="2">
    <source>
        <dbReference type="ARBA" id="ARBA00022448"/>
    </source>
</evidence>
<dbReference type="Pfam" id="PF00005">
    <property type="entry name" value="ABC_tran"/>
    <property type="match status" value="1"/>
</dbReference>
<evidence type="ECO:0000256" key="5">
    <source>
        <dbReference type="PROSITE-ProRule" id="PRU00703"/>
    </source>
</evidence>